<gene>
    <name evidence="2" type="ORF">VP01_2139g9</name>
</gene>
<name>A0A0L6VAE5_9BASI</name>
<dbReference type="PANTHER" id="PTHR33324">
    <property type="entry name" value="EXPRESSED PROTEIN"/>
    <property type="match status" value="1"/>
</dbReference>
<dbReference type="AlphaFoldDB" id="A0A0L6VAE5"/>
<evidence type="ECO:0000313" key="2">
    <source>
        <dbReference type="EMBL" id="KNZ57517.1"/>
    </source>
</evidence>
<feature type="region of interest" description="Disordered" evidence="1">
    <location>
        <begin position="1"/>
        <end position="20"/>
    </location>
</feature>
<dbReference type="VEuPathDB" id="FungiDB:VP01_2139g9"/>
<dbReference type="Proteomes" id="UP000037035">
    <property type="component" value="Unassembled WGS sequence"/>
</dbReference>
<evidence type="ECO:0000256" key="1">
    <source>
        <dbReference type="SAM" id="MobiDB-lite"/>
    </source>
</evidence>
<organism evidence="2 3">
    <name type="scientific">Puccinia sorghi</name>
    <dbReference type="NCBI Taxonomy" id="27349"/>
    <lineage>
        <taxon>Eukaryota</taxon>
        <taxon>Fungi</taxon>
        <taxon>Dikarya</taxon>
        <taxon>Basidiomycota</taxon>
        <taxon>Pucciniomycotina</taxon>
        <taxon>Pucciniomycetes</taxon>
        <taxon>Pucciniales</taxon>
        <taxon>Pucciniaceae</taxon>
        <taxon>Puccinia</taxon>
    </lineage>
</organism>
<accession>A0A0L6VAE5</accession>
<dbReference type="OrthoDB" id="168171at2759"/>
<dbReference type="PANTHER" id="PTHR33324:SF2">
    <property type="entry name" value="MYB_SANT-LIKE DNA-BINDING DOMAIN-CONTAINING PROTEIN"/>
    <property type="match status" value="1"/>
</dbReference>
<comment type="caution">
    <text evidence="2">The sequence shown here is derived from an EMBL/GenBank/DDBJ whole genome shotgun (WGS) entry which is preliminary data.</text>
</comment>
<reference evidence="2 3" key="1">
    <citation type="submission" date="2015-08" db="EMBL/GenBank/DDBJ databases">
        <title>Next Generation Sequencing and Analysis of the Genome of Puccinia sorghi L Schw, the Causal Agent of Maize Common Rust.</title>
        <authorList>
            <person name="Rochi L."/>
            <person name="Burguener G."/>
            <person name="Darino M."/>
            <person name="Turjanski A."/>
            <person name="Kreff E."/>
            <person name="Dieguez M.J."/>
            <person name="Sacco F."/>
        </authorList>
    </citation>
    <scope>NUCLEOTIDE SEQUENCE [LARGE SCALE GENOMIC DNA]</scope>
    <source>
        <strain evidence="2 3">RO10H11247</strain>
    </source>
</reference>
<keyword evidence="3" id="KW-1185">Reference proteome</keyword>
<protein>
    <submittedName>
        <fullName evidence="2">Uncharacterized protein</fullName>
    </submittedName>
</protein>
<sequence length="63" mass="6997">MPPAASTPAHPRPTKQTKKKVVPWDCDGVEGGKSNITIILNWLSTGTNYQHWRGDTEHGKTKK</sequence>
<evidence type="ECO:0000313" key="3">
    <source>
        <dbReference type="Proteomes" id="UP000037035"/>
    </source>
</evidence>
<dbReference type="EMBL" id="LAVV01006991">
    <property type="protein sequence ID" value="KNZ57517.1"/>
    <property type="molecule type" value="Genomic_DNA"/>
</dbReference>
<proteinExistence type="predicted"/>